<proteinExistence type="predicted"/>
<keyword evidence="2" id="KW-1185">Reference proteome</keyword>
<gene>
    <name evidence="1" type="ORF">Pla52n_08210</name>
</gene>
<evidence type="ECO:0000313" key="1">
    <source>
        <dbReference type="EMBL" id="TWU08239.1"/>
    </source>
</evidence>
<accession>A0A5C6BAD2</accession>
<name>A0A5C6BAD2_9BACT</name>
<sequence>MKPGAVGNGPFRRIGRITEVVFGGFKLTSVDATEESCGVWHFTSAFIGEIPSDQIEWDQ</sequence>
<dbReference type="RefSeq" id="WP_146518318.1">
    <property type="nucleotide sequence ID" value="NZ_CP151726.1"/>
</dbReference>
<comment type="caution">
    <text evidence="1">The sequence shown here is derived from an EMBL/GenBank/DDBJ whole genome shotgun (WGS) entry which is preliminary data.</text>
</comment>
<dbReference type="Proteomes" id="UP000320176">
    <property type="component" value="Unassembled WGS sequence"/>
</dbReference>
<organism evidence="1 2">
    <name type="scientific">Stieleria varia</name>
    <dbReference type="NCBI Taxonomy" id="2528005"/>
    <lineage>
        <taxon>Bacteria</taxon>
        <taxon>Pseudomonadati</taxon>
        <taxon>Planctomycetota</taxon>
        <taxon>Planctomycetia</taxon>
        <taxon>Pirellulales</taxon>
        <taxon>Pirellulaceae</taxon>
        <taxon>Stieleria</taxon>
    </lineage>
</organism>
<dbReference type="EMBL" id="SJPN01000001">
    <property type="protein sequence ID" value="TWU08239.1"/>
    <property type="molecule type" value="Genomic_DNA"/>
</dbReference>
<evidence type="ECO:0000313" key="2">
    <source>
        <dbReference type="Proteomes" id="UP000320176"/>
    </source>
</evidence>
<dbReference type="AlphaFoldDB" id="A0A5C6BAD2"/>
<reference evidence="1 2" key="1">
    <citation type="submission" date="2019-02" db="EMBL/GenBank/DDBJ databases">
        <title>Deep-cultivation of Planctomycetes and their phenomic and genomic characterization uncovers novel biology.</title>
        <authorList>
            <person name="Wiegand S."/>
            <person name="Jogler M."/>
            <person name="Boedeker C."/>
            <person name="Pinto D."/>
            <person name="Vollmers J."/>
            <person name="Rivas-Marin E."/>
            <person name="Kohn T."/>
            <person name="Peeters S.H."/>
            <person name="Heuer A."/>
            <person name="Rast P."/>
            <person name="Oberbeckmann S."/>
            <person name="Bunk B."/>
            <person name="Jeske O."/>
            <person name="Meyerdierks A."/>
            <person name="Storesund J.E."/>
            <person name="Kallscheuer N."/>
            <person name="Luecker S."/>
            <person name="Lage O.M."/>
            <person name="Pohl T."/>
            <person name="Merkel B.J."/>
            <person name="Hornburger P."/>
            <person name="Mueller R.-W."/>
            <person name="Bruemmer F."/>
            <person name="Labrenz M."/>
            <person name="Spormann A.M."/>
            <person name="Op Den Camp H."/>
            <person name="Overmann J."/>
            <person name="Amann R."/>
            <person name="Jetten M.S.M."/>
            <person name="Mascher T."/>
            <person name="Medema M.H."/>
            <person name="Devos D.P."/>
            <person name="Kaster A.-K."/>
            <person name="Ovreas L."/>
            <person name="Rohde M."/>
            <person name="Galperin M.Y."/>
            <person name="Jogler C."/>
        </authorList>
    </citation>
    <scope>NUCLEOTIDE SEQUENCE [LARGE SCALE GENOMIC DNA]</scope>
    <source>
        <strain evidence="1 2">Pla52n</strain>
    </source>
</reference>
<protein>
    <submittedName>
        <fullName evidence="1">Uncharacterized protein</fullName>
    </submittedName>
</protein>